<feature type="region of interest" description="Disordered" evidence="1">
    <location>
        <begin position="99"/>
        <end position="127"/>
    </location>
</feature>
<evidence type="ECO:0000313" key="3">
    <source>
        <dbReference type="Proteomes" id="UP001160148"/>
    </source>
</evidence>
<proteinExistence type="predicted"/>
<keyword evidence="3" id="KW-1185">Reference proteome</keyword>
<sequence length="127" mass="13669">MRWVIRCRQESGAEKRRPGALSGGHIAFGDGDAGVPDGPSATDAERGVQHGAETQGEHRPELPLHAAATLVREAAAGRPDSVQAAVGQLDGLVDVQLPEPAVDGRPEPGQRHRIRPMDSRYRRMRNV</sequence>
<gene>
    <name evidence="2" type="ORF">MEUPH1_LOCUS1662</name>
</gene>
<protein>
    <submittedName>
        <fullName evidence="2">Uncharacterized protein</fullName>
    </submittedName>
</protein>
<evidence type="ECO:0000256" key="1">
    <source>
        <dbReference type="SAM" id="MobiDB-lite"/>
    </source>
</evidence>
<evidence type="ECO:0000313" key="2">
    <source>
        <dbReference type="EMBL" id="CAI6344540.1"/>
    </source>
</evidence>
<dbReference type="EMBL" id="CARXXK010000001">
    <property type="protein sequence ID" value="CAI6344540.1"/>
    <property type="molecule type" value="Genomic_DNA"/>
</dbReference>
<organism evidence="2 3">
    <name type="scientific">Macrosiphum euphorbiae</name>
    <name type="common">potato aphid</name>
    <dbReference type="NCBI Taxonomy" id="13131"/>
    <lineage>
        <taxon>Eukaryota</taxon>
        <taxon>Metazoa</taxon>
        <taxon>Ecdysozoa</taxon>
        <taxon>Arthropoda</taxon>
        <taxon>Hexapoda</taxon>
        <taxon>Insecta</taxon>
        <taxon>Pterygota</taxon>
        <taxon>Neoptera</taxon>
        <taxon>Paraneoptera</taxon>
        <taxon>Hemiptera</taxon>
        <taxon>Sternorrhyncha</taxon>
        <taxon>Aphidomorpha</taxon>
        <taxon>Aphidoidea</taxon>
        <taxon>Aphididae</taxon>
        <taxon>Macrosiphini</taxon>
        <taxon>Macrosiphum</taxon>
    </lineage>
</organism>
<comment type="caution">
    <text evidence="2">The sequence shown here is derived from an EMBL/GenBank/DDBJ whole genome shotgun (WGS) entry which is preliminary data.</text>
</comment>
<reference evidence="2 3" key="1">
    <citation type="submission" date="2023-01" db="EMBL/GenBank/DDBJ databases">
        <authorList>
            <person name="Whitehead M."/>
        </authorList>
    </citation>
    <scope>NUCLEOTIDE SEQUENCE [LARGE SCALE GENOMIC DNA]</scope>
</reference>
<dbReference type="Proteomes" id="UP001160148">
    <property type="component" value="Unassembled WGS sequence"/>
</dbReference>
<name>A0AAV0VLQ8_9HEMI</name>
<feature type="compositionally biased region" description="Basic and acidic residues" evidence="1">
    <location>
        <begin position="102"/>
        <end position="121"/>
    </location>
</feature>
<accession>A0AAV0VLQ8</accession>
<feature type="compositionally biased region" description="Basic and acidic residues" evidence="1">
    <location>
        <begin position="7"/>
        <end position="17"/>
    </location>
</feature>
<feature type="region of interest" description="Disordered" evidence="1">
    <location>
        <begin position="1"/>
        <end position="61"/>
    </location>
</feature>
<dbReference type="AlphaFoldDB" id="A0AAV0VLQ8"/>